<dbReference type="STRING" id="5888.A0E997"/>
<sequence>MGNNSSQIGNGYGYRIISIEPNSFGSNLNLEIFLDYIVQIKSDSQVNALKLLESDEPIELSILNIFSMETRKIYISEPRSTIKLGLYIRYESINPLILHITKVLKGSPAESSGLKSNQDYLLGVKSHRCQTIDEFSDIVTGQAYSKQSIEVFIISIFKLCIFSPLTKKSPRVVVLEPKFNWGGPGALGCEFASGALHSFNFSQLVKPQESDESREVQNHEDNQQLENEEQKQQQQQSENREQNEIILNSQEDQQVELNRSISLDKINDAQEHSIDKALSLSCSQISESKQNTKSSVQQDNQQGVGFDQQQIISQVEMKNSQQIDESSILADLDNQQKQQQNFEQIQSDILLPETPTNFGMSQQDTQFENGIDEQGEVTKFKGVLRFQKEGQEPYLEKEEIKQIDHLNSSFQLKNASSDYSHLEQNKNEIQVQPQSTVSQQDNESKNVVVKYVNQLVFKSPKREQMYVVDKKLLFDIQFEVPKYYVNIY</sequence>
<evidence type="ECO:0000313" key="8">
    <source>
        <dbReference type="Proteomes" id="UP000000600"/>
    </source>
</evidence>
<evidence type="ECO:0000256" key="2">
    <source>
        <dbReference type="ARBA" id="ARBA00022737"/>
    </source>
</evidence>
<evidence type="ECO:0000259" key="6">
    <source>
        <dbReference type="PROSITE" id="PS51865"/>
    </source>
</evidence>
<comment type="subcellular location">
    <subcellularLocation>
        <location evidence="1">Golgi apparatus membrane</location>
    </subcellularLocation>
</comment>
<dbReference type="HOGENOM" id="CLU_559572_0_0_1"/>
<dbReference type="GO" id="GO:0000139">
    <property type="term" value="C:Golgi membrane"/>
    <property type="evidence" value="ECO:0007669"/>
    <property type="project" value="UniProtKB-SubCell"/>
</dbReference>
<keyword evidence="4" id="KW-0472">Membrane</keyword>
<dbReference type="FunCoup" id="A0E997">
    <property type="interactions" value="1"/>
</dbReference>
<dbReference type="InterPro" id="IPR036034">
    <property type="entry name" value="PDZ_sf"/>
</dbReference>
<dbReference type="PANTHER" id="PTHR12893:SF0">
    <property type="entry name" value="GRASP65"/>
    <property type="match status" value="1"/>
</dbReference>
<organism evidence="7 8">
    <name type="scientific">Paramecium tetraurelia</name>
    <dbReference type="NCBI Taxonomy" id="5888"/>
    <lineage>
        <taxon>Eukaryota</taxon>
        <taxon>Sar</taxon>
        <taxon>Alveolata</taxon>
        <taxon>Ciliophora</taxon>
        <taxon>Intramacronucleata</taxon>
        <taxon>Oligohymenophorea</taxon>
        <taxon>Peniculida</taxon>
        <taxon>Parameciidae</taxon>
        <taxon>Paramecium</taxon>
    </lineage>
</organism>
<dbReference type="OMA" id="NTYCLYI"/>
<dbReference type="GeneID" id="5045046"/>
<dbReference type="Proteomes" id="UP000000600">
    <property type="component" value="Unassembled WGS sequence"/>
</dbReference>
<proteinExistence type="predicted"/>
<dbReference type="SUPFAM" id="SSF50156">
    <property type="entry name" value="PDZ domain-like"/>
    <property type="match status" value="1"/>
</dbReference>
<dbReference type="RefSeq" id="XP_001459261.1">
    <property type="nucleotide sequence ID" value="XM_001459224.1"/>
</dbReference>
<dbReference type="GO" id="GO:0005794">
    <property type="term" value="C:Golgi apparatus"/>
    <property type="evidence" value="ECO:0000318"/>
    <property type="project" value="GO_Central"/>
</dbReference>
<keyword evidence="3" id="KW-0333">Golgi apparatus</keyword>
<dbReference type="OrthoDB" id="302759at2759"/>
<evidence type="ECO:0000256" key="5">
    <source>
        <dbReference type="SAM" id="MobiDB-lite"/>
    </source>
</evidence>
<evidence type="ECO:0000256" key="4">
    <source>
        <dbReference type="ARBA" id="ARBA00023136"/>
    </source>
</evidence>
<dbReference type="PANTHER" id="PTHR12893">
    <property type="entry name" value="GOLGI REASSEMBLY STACKING PROTEIN GRASP"/>
    <property type="match status" value="1"/>
</dbReference>
<gene>
    <name evidence="7" type="ORF">GSPATT00024595001</name>
</gene>
<evidence type="ECO:0000256" key="3">
    <source>
        <dbReference type="ARBA" id="ARBA00023034"/>
    </source>
</evidence>
<evidence type="ECO:0000256" key="1">
    <source>
        <dbReference type="ARBA" id="ARBA00004394"/>
    </source>
</evidence>
<feature type="region of interest" description="Disordered" evidence="5">
    <location>
        <begin position="207"/>
        <end position="241"/>
    </location>
</feature>
<dbReference type="AlphaFoldDB" id="A0E997"/>
<dbReference type="InParanoid" id="A0E997"/>
<evidence type="ECO:0000313" key="7">
    <source>
        <dbReference type="EMBL" id="CAK91864.1"/>
    </source>
</evidence>
<keyword evidence="8" id="KW-1185">Reference proteome</keyword>
<dbReference type="Gene3D" id="2.30.42.10">
    <property type="match status" value="2"/>
</dbReference>
<dbReference type="FunFam" id="2.30.42.10:FF:000417">
    <property type="match status" value="1"/>
</dbReference>
<feature type="compositionally biased region" description="Basic and acidic residues" evidence="5">
    <location>
        <begin position="208"/>
        <end position="222"/>
    </location>
</feature>
<dbReference type="KEGG" id="ptm:GSPATT00024595001"/>
<reference evidence="7 8" key="1">
    <citation type="journal article" date="2006" name="Nature">
        <title>Global trends of whole-genome duplications revealed by the ciliate Paramecium tetraurelia.</title>
        <authorList>
            <consortium name="Genoscope"/>
            <person name="Aury J.-M."/>
            <person name="Jaillon O."/>
            <person name="Duret L."/>
            <person name="Noel B."/>
            <person name="Jubin C."/>
            <person name="Porcel B.M."/>
            <person name="Segurens B."/>
            <person name="Daubin V."/>
            <person name="Anthouard V."/>
            <person name="Aiach N."/>
            <person name="Arnaiz O."/>
            <person name="Billaut A."/>
            <person name="Beisson J."/>
            <person name="Blanc I."/>
            <person name="Bouhouche K."/>
            <person name="Camara F."/>
            <person name="Duharcourt S."/>
            <person name="Guigo R."/>
            <person name="Gogendeau D."/>
            <person name="Katinka M."/>
            <person name="Keller A.-M."/>
            <person name="Kissmehl R."/>
            <person name="Klotz C."/>
            <person name="Koll F."/>
            <person name="Le Moue A."/>
            <person name="Lepere C."/>
            <person name="Malinsky S."/>
            <person name="Nowacki M."/>
            <person name="Nowak J.K."/>
            <person name="Plattner H."/>
            <person name="Poulain J."/>
            <person name="Ruiz F."/>
            <person name="Serrano V."/>
            <person name="Zagulski M."/>
            <person name="Dessen P."/>
            <person name="Betermier M."/>
            <person name="Weissenbach J."/>
            <person name="Scarpelli C."/>
            <person name="Schachter V."/>
            <person name="Sperling L."/>
            <person name="Meyer E."/>
            <person name="Cohen J."/>
            <person name="Wincker P."/>
        </authorList>
    </citation>
    <scope>NUCLEOTIDE SEQUENCE [LARGE SCALE GENOMIC DNA]</scope>
    <source>
        <strain evidence="7 8">Stock d4-2</strain>
    </source>
</reference>
<dbReference type="Pfam" id="PF04495">
    <property type="entry name" value="GRASP55_65"/>
    <property type="match status" value="1"/>
</dbReference>
<dbReference type="EMBL" id="CT868665">
    <property type="protein sequence ID" value="CAK91864.1"/>
    <property type="molecule type" value="Genomic_DNA"/>
</dbReference>
<dbReference type="GO" id="GO:0007030">
    <property type="term" value="P:Golgi organization"/>
    <property type="evidence" value="ECO:0000318"/>
    <property type="project" value="GO_Central"/>
</dbReference>
<dbReference type="eggNOG" id="KOG3834">
    <property type="taxonomic scope" value="Eukaryota"/>
</dbReference>
<dbReference type="InterPro" id="IPR007583">
    <property type="entry name" value="GRASP55_65"/>
</dbReference>
<dbReference type="PROSITE" id="PS51865">
    <property type="entry name" value="PDZ_GRASP"/>
    <property type="match status" value="1"/>
</dbReference>
<feature type="domain" description="PDZ GRASP-type" evidence="6">
    <location>
        <begin position="96"/>
        <end position="196"/>
    </location>
</feature>
<protein>
    <recommendedName>
        <fullName evidence="6">PDZ GRASP-type domain-containing protein</fullName>
    </recommendedName>
</protein>
<accession>A0E997</accession>
<name>A0E997_PARTE</name>
<keyword evidence="2" id="KW-0677">Repeat</keyword>
<dbReference type="InterPro" id="IPR024958">
    <property type="entry name" value="GRASP_PDZ"/>
</dbReference>